<evidence type="ECO:0008006" key="3">
    <source>
        <dbReference type="Google" id="ProtNLM"/>
    </source>
</evidence>
<dbReference type="AlphaFoldDB" id="A0A0G1N2A1"/>
<comment type="caution">
    <text evidence="1">The sequence shown here is derived from an EMBL/GenBank/DDBJ whole genome shotgun (WGS) entry which is preliminary data.</text>
</comment>
<evidence type="ECO:0000313" key="1">
    <source>
        <dbReference type="EMBL" id="KKU14467.1"/>
    </source>
</evidence>
<sequence>MLYYLYGPDSYRKGGKLREILGTYKKKHEHSDIFTANLEENPDVWKDAARFARQPSMFTDSKVIVVFESGVPEDKEWKKFLKDYADSKRVFLIVSDNSATKAAFRFLIERAEKAQEFAELTGAPLVAFIKEEAASRDLEFDVSSIKLFAAHIEAQKECRSWSVISELEEMRLLGVSKISSEIINKYFDYSGKDEVYSASRKILNSLSLPLRLAALEKMFFQNEAPAYVFNSLGFQAYGRDAAELAKYDVLVKSGKIEYEEALLDFVLRKR</sequence>
<name>A0A0G1N2A1_9BACT</name>
<gene>
    <name evidence="1" type="ORF">UX22_C0023G0003</name>
</gene>
<organism evidence="1 2">
    <name type="scientific">Candidatus Jorgensenbacteria bacterium GW2011_GWA2_45_9</name>
    <dbReference type="NCBI Taxonomy" id="1618663"/>
    <lineage>
        <taxon>Bacteria</taxon>
        <taxon>Candidatus Joergenseniibacteriota</taxon>
    </lineage>
</organism>
<dbReference type="Gene3D" id="3.40.50.300">
    <property type="entry name" value="P-loop containing nucleotide triphosphate hydrolases"/>
    <property type="match status" value="1"/>
</dbReference>
<dbReference type="Proteomes" id="UP000034727">
    <property type="component" value="Unassembled WGS sequence"/>
</dbReference>
<dbReference type="InterPro" id="IPR027417">
    <property type="entry name" value="P-loop_NTPase"/>
</dbReference>
<dbReference type="EMBL" id="LCLJ01000023">
    <property type="protein sequence ID" value="KKU14467.1"/>
    <property type="molecule type" value="Genomic_DNA"/>
</dbReference>
<protein>
    <recommendedName>
        <fullName evidence="3">DNA polymerase III delta N-terminal domain-containing protein</fullName>
    </recommendedName>
</protein>
<proteinExistence type="predicted"/>
<reference evidence="1 2" key="1">
    <citation type="journal article" date="2015" name="Nature">
        <title>rRNA introns, odd ribosomes, and small enigmatic genomes across a large radiation of phyla.</title>
        <authorList>
            <person name="Brown C.T."/>
            <person name="Hug L.A."/>
            <person name="Thomas B.C."/>
            <person name="Sharon I."/>
            <person name="Castelle C.J."/>
            <person name="Singh A."/>
            <person name="Wilkins M.J."/>
            <person name="Williams K.H."/>
            <person name="Banfield J.F."/>
        </authorList>
    </citation>
    <scope>NUCLEOTIDE SEQUENCE [LARGE SCALE GENOMIC DNA]</scope>
</reference>
<accession>A0A0G1N2A1</accession>
<evidence type="ECO:0000313" key="2">
    <source>
        <dbReference type="Proteomes" id="UP000034727"/>
    </source>
</evidence>